<feature type="region of interest" description="Disordered" evidence="5">
    <location>
        <begin position="34"/>
        <end position="107"/>
    </location>
</feature>
<dbReference type="GO" id="GO:0019843">
    <property type="term" value="F:rRNA binding"/>
    <property type="evidence" value="ECO:0007669"/>
    <property type="project" value="TreeGrafter"/>
</dbReference>
<feature type="compositionally biased region" description="Polar residues" evidence="5">
    <location>
        <begin position="160"/>
        <end position="171"/>
    </location>
</feature>
<feature type="compositionally biased region" description="Basic and acidic residues" evidence="5">
    <location>
        <begin position="93"/>
        <end position="103"/>
    </location>
</feature>
<reference evidence="6" key="1">
    <citation type="submission" date="2016-06" db="EMBL/GenBank/DDBJ databases">
        <title>Draft Genome sequence of the fungus Inonotus baumii.</title>
        <authorList>
            <person name="Zhu H."/>
            <person name="Lin W."/>
        </authorList>
    </citation>
    <scope>NUCLEOTIDE SEQUENCE</scope>
    <source>
        <strain evidence="6">821</strain>
    </source>
</reference>
<organism evidence="6 7">
    <name type="scientific">Sanghuangporus baumii</name>
    <name type="common">Phellinus baumii</name>
    <dbReference type="NCBI Taxonomy" id="108892"/>
    <lineage>
        <taxon>Eukaryota</taxon>
        <taxon>Fungi</taxon>
        <taxon>Dikarya</taxon>
        <taxon>Basidiomycota</taxon>
        <taxon>Agaricomycotina</taxon>
        <taxon>Agaricomycetes</taxon>
        <taxon>Hymenochaetales</taxon>
        <taxon>Hymenochaetaceae</taxon>
        <taxon>Sanghuangporus</taxon>
    </lineage>
</organism>
<feature type="compositionally biased region" description="Basic and acidic residues" evidence="5">
    <location>
        <begin position="173"/>
        <end position="191"/>
    </location>
</feature>
<accession>A0A9Q5I2U9</accession>
<keyword evidence="7" id="KW-1185">Reference proteome</keyword>
<dbReference type="PANTHER" id="PTHR14577:SF0">
    <property type="entry name" value="NUCLEOLAR PROTEIN 12"/>
    <property type="match status" value="1"/>
</dbReference>
<dbReference type="InterPro" id="IPR019186">
    <property type="entry name" value="Nucleolar_protein_12"/>
</dbReference>
<evidence type="ECO:0000256" key="1">
    <source>
        <dbReference type="ARBA" id="ARBA00004604"/>
    </source>
</evidence>
<evidence type="ECO:0000313" key="6">
    <source>
        <dbReference type="EMBL" id="OCB90654.1"/>
    </source>
</evidence>
<dbReference type="AlphaFoldDB" id="A0A9Q5I2U9"/>
<feature type="compositionally biased region" description="Basic and acidic residues" evidence="5">
    <location>
        <begin position="34"/>
        <end position="69"/>
    </location>
</feature>
<comment type="caution">
    <text evidence="6">The sequence shown here is derived from an EMBL/GenBank/DDBJ whole genome shotgun (WGS) entry which is preliminary data.</text>
</comment>
<name>A0A9Q5I2U9_SANBA</name>
<dbReference type="GO" id="GO:0005730">
    <property type="term" value="C:nucleolus"/>
    <property type="evidence" value="ECO:0007669"/>
    <property type="project" value="UniProtKB-SubCell"/>
</dbReference>
<sequence>MRRSKKNQIDSIVFDDRARLEFLTGFRKRKLLKKEAAKNKAKERERQERLQTRKEQRQALKERAEENARLVESAWKQTAGDESDEDDTVELSAYDKGKGKVTEEFEDEQQLATVTIVEEFDPEILRHGSPGPKTTSAIPLDSEGESFTGETRRGVRKSPANRNSLTSPTKNKTSHEKGKTLSRKVPYETKSGRKAASLKQRARKLEKASLAANQSGNRRKSEKNIIKSKRR</sequence>
<protein>
    <recommendedName>
        <fullName evidence="8">Nucleolar protein 12</fullName>
    </recommendedName>
</protein>
<comment type="similarity">
    <text evidence="2">Belongs to the RRP17 family.</text>
</comment>
<evidence type="ECO:0000256" key="3">
    <source>
        <dbReference type="ARBA" id="ARBA00023054"/>
    </source>
</evidence>
<feature type="compositionally biased region" description="Basic residues" evidence="5">
    <location>
        <begin position="217"/>
        <end position="231"/>
    </location>
</feature>
<evidence type="ECO:0000313" key="7">
    <source>
        <dbReference type="Proteomes" id="UP000757232"/>
    </source>
</evidence>
<dbReference type="EMBL" id="LNZH02000122">
    <property type="protein sequence ID" value="OCB90654.1"/>
    <property type="molecule type" value="Genomic_DNA"/>
</dbReference>
<keyword evidence="4" id="KW-0539">Nucleus</keyword>
<evidence type="ECO:0008006" key="8">
    <source>
        <dbReference type="Google" id="ProtNLM"/>
    </source>
</evidence>
<comment type="subcellular location">
    <subcellularLocation>
        <location evidence="1">Nucleus</location>
        <location evidence="1">Nucleolus</location>
    </subcellularLocation>
</comment>
<gene>
    <name evidence="6" type="ORF">A7U60_g2089</name>
</gene>
<dbReference type="Proteomes" id="UP000757232">
    <property type="component" value="Unassembled WGS sequence"/>
</dbReference>
<proteinExistence type="inferred from homology"/>
<evidence type="ECO:0000256" key="4">
    <source>
        <dbReference type="ARBA" id="ARBA00023242"/>
    </source>
</evidence>
<evidence type="ECO:0000256" key="5">
    <source>
        <dbReference type="SAM" id="MobiDB-lite"/>
    </source>
</evidence>
<keyword evidence="3" id="KW-0175">Coiled coil</keyword>
<feature type="region of interest" description="Disordered" evidence="5">
    <location>
        <begin position="122"/>
        <end position="231"/>
    </location>
</feature>
<dbReference type="OrthoDB" id="551633at2759"/>
<evidence type="ECO:0000256" key="2">
    <source>
        <dbReference type="ARBA" id="ARBA00007175"/>
    </source>
</evidence>
<dbReference type="PANTHER" id="PTHR14577">
    <property type="entry name" value="NUCLEOLAR PROTEIN 12"/>
    <property type="match status" value="1"/>
</dbReference>
<dbReference type="Pfam" id="PF09805">
    <property type="entry name" value="Nop25"/>
    <property type="match status" value="1"/>
</dbReference>